<dbReference type="GO" id="GO:0035275">
    <property type="term" value="F:dibutyl phthalate binding"/>
    <property type="evidence" value="ECO:0007669"/>
    <property type="project" value="TreeGrafter"/>
</dbReference>
<feature type="chain" id="PRO_5017013392" evidence="4">
    <location>
        <begin position="22"/>
        <end position="142"/>
    </location>
</feature>
<dbReference type="Gene3D" id="1.10.238.20">
    <property type="entry name" value="Pheromone/general odorant binding protein domain"/>
    <property type="match status" value="1"/>
</dbReference>
<sequence>MIWKPSFMVLVAMLYLQDTNAMTRAQLKNSGKLLKKTCMPKHDVTEEQVGQIEQGKFLEEKNVMCYVACIYTVGGVVKNNKITLEAMLKQVDMMFPTEMKAPVKAAVENCKGFGKKYKDICEASYFTAKCLYDTDPANFVFP</sequence>
<dbReference type="FunFam" id="1.10.238.20:FF:000001">
    <property type="entry name" value="General odorant-binding protein lush"/>
    <property type="match status" value="1"/>
</dbReference>
<dbReference type="AlphaFoldDB" id="A0A345BES8"/>
<dbReference type="GO" id="GO:0042048">
    <property type="term" value="P:olfactory behavior"/>
    <property type="evidence" value="ECO:0007669"/>
    <property type="project" value="TreeGrafter"/>
</dbReference>
<dbReference type="Pfam" id="PF01395">
    <property type="entry name" value="PBP_GOBP"/>
    <property type="match status" value="1"/>
</dbReference>
<dbReference type="GO" id="GO:0005576">
    <property type="term" value="C:extracellular region"/>
    <property type="evidence" value="ECO:0007669"/>
    <property type="project" value="UniProtKB-SubCell"/>
</dbReference>
<accession>A0A345BES8</accession>
<dbReference type="GO" id="GO:0007608">
    <property type="term" value="P:sensory perception of smell"/>
    <property type="evidence" value="ECO:0007669"/>
    <property type="project" value="TreeGrafter"/>
</dbReference>
<comment type="similarity">
    <text evidence="2">Belongs to the PBP/GOBP family.</text>
</comment>
<keyword evidence="3" id="KW-0964">Secreted</keyword>
<organism evidence="5">
    <name type="scientific">Lobesia botrana</name>
    <dbReference type="NCBI Taxonomy" id="209534"/>
    <lineage>
        <taxon>Eukaryota</taxon>
        <taxon>Metazoa</taxon>
        <taxon>Ecdysozoa</taxon>
        <taxon>Arthropoda</taxon>
        <taxon>Hexapoda</taxon>
        <taxon>Insecta</taxon>
        <taxon>Pterygota</taxon>
        <taxon>Neoptera</taxon>
        <taxon>Endopterygota</taxon>
        <taxon>Lepidoptera</taxon>
        <taxon>Glossata</taxon>
        <taxon>Ditrysia</taxon>
        <taxon>Tortricoidea</taxon>
        <taxon>Tortricidae</taxon>
        <taxon>Olethreutinae</taxon>
        <taxon>Olethreutini</taxon>
        <taxon>Lobesia</taxon>
    </lineage>
</organism>
<dbReference type="InterPro" id="IPR006170">
    <property type="entry name" value="PBP/GOBP"/>
</dbReference>
<name>A0A345BES8_9NEOP</name>
<dbReference type="InterPro" id="IPR036728">
    <property type="entry name" value="PBP_GOBP_sf"/>
</dbReference>
<evidence type="ECO:0000256" key="3">
    <source>
        <dbReference type="ARBA" id="ARBA00022525"/>
    </source>
</evidence>
<evidence type="ECO:0000256" key="1">
    <source>
        <dbReference type="ARBA" id="ARBA00004613"/>
    </source>
</evidence>
<dbReference type="PANTHER" id="PTHR21364">
    <property type="entry name" value="GENERAL ODORANT-BINDING PROTEIN 19A"/>
    <property type="match status" value="1"/>
</dbReference>
<comment type="subcellular location">
    <subcellularLocation>
        <location evidence="1">Secreted</location>
    </subcellularLocation>
</comment>
<dbReference type="CDD" id="cd23992">
    <property type="entry name" value="PBP_GOBP"/>
    <property type="match status" value="1"/>
</dbReference>
<dbReference type="SMART" id="SM00708">
    <property type="entry name" value="PhBP"/>
    <property type="match status" value="1"/>
</dbReference>
<evidence type="ECO:0000256" key="4">
    <source>
        <dbReference type="SAM" id="SignalP"/>
    </source>
</evidence>
<protein>
    <submittedName>
        <fullName evidence="5">Odorant-binding protein ABP2</fullName>
    </submittedName>
</protein>
<dbReference type="SUPFAM" id="SSF47565">
    <property type="entry name" value="Insect pheromone/odorant-binding proteins"/>
    <property type="match status" value="1"/>
</dbReference>
<keyword evidence="4" id="KW-0732">Signal</keyword>
<evidence type="ECO:0000313" key="5">
    <source>
        <dbReference type="EMBL" id="AXF48752.1"/>
    </source>
</evidence>
<dbReference type="EMBL" id="MG788234">
    <property type="protein sequence ID" value="AXF48752.1"/>
    <property type="molecule type" value="mRNA"/>
</dbReference>
<proteinExistence type="evidence at transcript level"/>
<dbReference type="GO" id="GO:0005549">
    <property type="term" value="F:odorant binding"/>
    <property type="evidence" value="ECO:0007669"/>
    <property type="project" value="InterPro"/>
</dbReference>
<reference evidence="5" key="1">
    <citation type="journal article" date="2018" name="Comp. Biochem. Physiol. Part D Genomics Proteomics">
        <title>Analysis of the grapevine moth Lobesia botrana antennal transcriptome and expression of odorant-binding and chemosensory proteins.</title>
        <authorList>
            <person name="Rojas V."/>
            <person name="Jimenez H."/>
            <person name="Palma-Millanao R."/>
            <person name="Gonzalez-Gonzalez A."/>
            <person name="Machuca J."/>
            <person name="Godoy R."/>
            <person name="Ceballos R."/>
            <person name="Mutis A."/>
            <person name="Venthur H."/>
        </authorList>
    </citation>
    <scope>NUCLEOTIDE SEQUENCE</scope>
</reference>
<feature type="signal peptide" evidence="4">
    <location>
        <begin position="1"/>
        <end position="21"/>
    </location>
</feature>
<evidence type="ECO:0000256" key="2">
    <source>
        <dbReference type="ARBA" id="ARBA00008098"/>
    </source>
</evidence>
<dbReference type="PANTHER" id="PTHR21364:SF1">
    <property type="entry name" value="GENERAL ODORANT-BINDING PROTEIN LUSH"/>
    <property type="match status" value="1"/>
</dbReference>